<dbReference type="AlphaFoldDB" id="A0AAN9U2L6"/>
<comment type="caution">
    <text evidence="1">The sequence shown here is derived from an EMBL/GenBank/DDBJ whole genome shotgun (WGS) entry which is preliminary data.</text>
</comment>
<keyword evidence="2" id="KW-1185">Reference proteome</keyword>
<organism evidence="1 2">
    <name type="scientific">Parthenolecanium corni</name>
    <dbReference type="NCBI Taxonomy" id="536013"/>
    <lineage>
        <taxon>Eukaryota</taxon>
        <taxon>Metazoa</taxon>
        <taxon>Ecdysozoa</taxon>
        <taxon>Arthropoda</taxon>
        <taxon>Hexapoda</taxon>
        <taxon>Insecta</taxon>
        <taxon>Pterygota</taxon>
        <taxon>Neoptera</taxon>
        <taxon>Paraneoptera</taxon>
        <taxon>Hemiptera</taxon>
        <taxon>Sternorrhyncha</taxon>
        <taxon>Coccoidea</taxon>
        <taxon>Coccidae</taxon>
        <taxon>Parthenolecanium</taxon>
    </lineage>
</organism>
<protein>
    <submittedName>
        <fullName evidence="1">Uncharacterized protein</fullName>
    </submittedName>
</protein>
<accession>A0AAN9U2L6</accession>
<gene>
    <name evidence="1" type="ORF">V9T40_003412</name>
</gene>
<evidence type="ECO:0000313" key="1">
    <source>
        <dbReference type="EMBL" id="KAK7603413.1"/>
    </source>
</evidence>
<dbReference type="EMBL" id="JBBCAQ010000006">
    <property type="protein sequence ID" value="KAK7603413.1"/>
    <property type="molecule type" value="Genomic_DNA"/>
</dbReference>
<evidence type="ECO:0000313" key="2">
    <source>
        <dbReference type="Proteomes" id="UP001367676"/>
    </source>
</evidence>
<proteinExistence type="predicted"/>
<dbReference type="Proteomes" id="UP001367676">
    <property type="component" value="Unassembled WGS sequence"/>
</dbReference>
<reference evidence="1 2" key="1">
    <citation type="submission" date="2024-03" db="EMBL/GenBank/DDBJ databases">
        <title>Adaptation during the transition from Ophiocordyceps entomopathogen to insect associate is accompanied by gene loss and intensified selection.</title>
        <authorList>
            <person name="Ward C.M."/>
            <person name="Onetto C.A."/>
            <person name="Borneman A.R."/>
        </authorList>
    </citation>
    <scope>NUCLEOTIDE SEQUENCE [LARGE SCALE GENOMIC DNA]</scope>
    <source>
        <strain evidence="1">AWRI1</strain>
        <tissue evidence="1">Single Adult Female</tissue>
    </source>
</reference>
<name>A0AAN9U2L6_9HEMI</name>
<sequence length="225" mass="25723">MATRFWVRRDSYSGELHFVNVIVDNREIESVNNEGSDDDEFDIHDVADVFEEAPIFAEEITAALEAASTKFELLKLNQKDKCDTIQNALRSQLKNSVEPELSRRQVVHFLTLLSAKVMDVEWIIIDLEASASVDNGIVANPDEELGGNWRNSIYELKGKQERYVLCISESRCGTFIVSIRRLHDSRGTAMFFGPKIPNRMSSEDELEHLVSNFYLSFLKNLYKPV</sequence>